<dbReference type="PANTHER" id="PTHR43991">
    <property type="entry name" value="WD REPEAT PROTEIN (AFU_ORTHOLOGUE AFUA_8G05640)-RELATED"/>
    <property type="match status" value="1"/>
</dbReference>
<name>A0A1E3PI74_9ASCO</name>
<dbReference type="Pfam" id="PF10313">
    <property type="entry name" value="DUF2415"/>
    <property type="match status" value="1"/>
</dbReference>
<keyword evidence="3" id="KW-1185">Reference proteome</keyword>
<dbReference type="EMBL" id="KV454410">
    <property type="protein sequence ID" value="ODQ65113.1"/>
    <property type="molecule type" value="Genomic_DNA"/>
</dbReference>
<dbReference type="Gene3D" id="2.130.10.10">
    <property type="entry name" value="YVTN repeat-like/Quinoprotein amine dehydrogenase"/>
    <property type="match status" value="1"/>
</dbReference>
<dbReference type="Proteomes" id="UP000095009">
    <property type="component" value="Unassembled WGS sequence"/>
</dbReference>
<evidence type="ECO:0000313" key="2">
    <source>
        <dbReference type="EMBL" id="ODQ65113.1"/>
    </source>
</evidence>
<dbReference type="AlphaFoldDB" id="A0A1E3PI74"/>
<dbReference type="SUPFAM" id="SSF50978">
    <property type="entry name" value="WD40 repeat-like"/>
    <property type="match status" value="1"/>
</dbReference>
<feature type="domain" description="DUF2415" evidence="1">
    <location>
        <begin position="313"/>
        <end position="351"/>
    </location>
</feature>
<evidence type="ECO:0000259" key="1">
    <source>
        <dbReference type="Pfam" id="PF10313"/>
    </source>
</evidence>
<proteinExistence type="predicted"/>
<dbReference type="OrthoDB" id="418169at2759"/>
<organism evidence="2 3">
    <name type="scientific">Nadsonia fulvescens var. elongata DSM 6958</name>
    <dbReference type="NCBI Taxonomy" id="857566"/>
    <lineage>
        <taxon>Eukaryota</taxon>
        <taxon>Fungi</taxon>
        <taxon>Dikarya</taxon>
        <taxon>Ascomycota</taxon>
        <taxon>Saccharomycotina</taxon>
        <taxon>Dipodascomycetes</taxon>
        <taxon>Dipodascales</taxon>
        <taxon>Dipodascales incertae sedis</taxon>
        <taxon>Nadsonia</taxon>
    </lineage>
</organism>
<dbReference type="InterPro" id="IPR019417">
    <property type="entry name" value="DUF2415"/>
</dbReference>
<dbReference type="InterPro" id="IPR015943">
    <property type="entry name" value="WD40/YVTN_repeat-like_dom_sf"/>
</dbReference>
<accession>A0A1E3PI74</accession>
<dbReference type="InterPro" id="IPR036322">
    <property type="entry name" value="WD40_repeat_dom_sf"/>
</dbReference>
<evidence type="ECO:0000313" key="3">
    <source>
        <dbReference type="Proteomes" id="UP000095009"/>
    </source>
</evidence>
<sequence length="610" mass="68224">MVFDPLVSSHGILHPTNVTIKHWQLRDLLVSRQGPNVTDAASLYPHNATVRQLNFTTGRDTLVVNLDFEPRCLVSYGEVLVAGGVRTETPTSVQSVNSHSEFINNRNSHRRQSSMLSPPPFPPPWSNSFRSNILGNTPPILDEGILSVANISTGEKYSGPPSVGGLINNSVSLYSRGQRALACNNDNSIYMLSINPAEYSVCEKINFEFPLNHAAISPIHGSSEGHQTLAVVGDSPDIHFLNQTSRGWQTTSLIPTDSDYVLSTGFHDNGVLFAVASQNGKARIYDQRKLSNYASGSTPLYQISTTRPKLAAGCFRTLKFGKAAEDLLFVSEHNNRVHMLDIRNFENHQVLEVNGTSVHENQEPRNGFSTGHIPRHSNYFEDDKSEFTHTEYSLPPWQSFSDDVISTPTVYTIRGTVTPFKDVSPYPSNEPVPQNYRYNTQYTYQASVINGENRDEGAVDYHTYTDSTHNSDDDIASHRTSLGDNFPRSINSQRWQIMESSIPSSQFSQQQLPLRRRRGYQHIGSTVSESGWGNENNQRPISFRIPDYDSSRSLPYTSSRYSTARANTDINGLAWSSYHGGSLLVGCEKGIGVWPIDVRSRKVWQRFQLR</sequence>
<dbReference type="PANTHER" id="PTHR43991:SF9">
    <property type="entry name" value="DUF2415 DOMAIN-CONTAINING PROTEIN"/>
    <property type="match status" value="1"/>
</dbReference>
<reference evidence="2 3" key="1">
    <citation type="journal article" date="2016" name="Proc. Natl. Acad. Sci. U.S.A.">
        <title>Comparative genomics of biotechnologically important yeasts.</title>
        <authorList>
            <person name="Riley R."/>
            <person name="Haridas S."/>
            <person name="Wolfe K.H."/>
            <person name="Lopes M.R."/>
            <person name="Hittinger C.T."/>
            <person name="Goeker M."/>
            <person name="Salamov A.A."/>
            <person name="Wisecaver J.H."/>
            <person name="Long T.M."/>
            <person name="Calvey C.H."/>
            <person name="Aerts A.L."/>
            <person name="Barry K.W."/>
            <person name="Choi C."/>
            <person name="Clum A."/>
            <person name="Coughlan A.Y."/>
            <person name="Deshpande S."/>
            <person name="Douglass A.P."/>
            <person name="Hanson S.J."/>
            <person name="Klenk H.-P."/>
            <person name="LaButti K.M."/>
            <person name="Lapidus A."/>
            <person name="Lindquist E.A."/>
            <person name="Lipzen A.M."/>
            <person name="Meier-Kolthoff J.P."/>
            <person name="Ohm R.A."/>
            <person name="Otillar R.P."/>
            <person name="Pangilinan J.L."/>
            <person name="Peng Y."/>
            <person name="Rokas A."/>
            <person name="Rosa C.A."/>
            <person name="Scheuner C."/>
            <person name="Sibirny A.A."/>
            <person name="Slot J.C."/>
            <person name="Stielow J.B."/>
            <person name="Sun H."/>
            <person name="Kurtzman C.P."/>
            <person name="Blackwell M."/>
            <person name="Grigoriev I.V."/>
            <person name="Jeffries T.W."/>
        </authorList>
    </citation>
    <scope>NUCLEOTIDE SEQUENCE [LARGE SCALE GENOMIC DNA]</scope>
    <source>
        <strain evidence="2 3">DSM 6958</strain>
    </source>
</reference>
<gene>
    <name evidence="2" type="ORF">NADFUDRAFT_51712</name>
</gene>
<protein>
    <recommendedName>
        <fullName evidence="1">DUF2415 domain-containing protein</fullName>
    </recommendedName>
</protein>